<dbReference type="InterPro" id="IPR055570">
    <property type="entry name" value="DUF7146"/>
</dbReference>
<dbReference type="Pfam" id="PF13362">
    <property type="entry name" value="Toprim_3"/>
    <property type="match status" value="1"/>
</dbReference>
<dbReference type="AlphaFoldDB" id="A0A7W7ISA1"/>
<dbReference type="Proteomes" id="UP000539957">
    <property type="component" value="Unassembled WGS sequence"/>
</dbReference>
<dbReference type="InterPro" id="IPR006171">
    <property type="entry name" value="TOPRIM_dom"/>
</dbReference>
<evidence type="ECO:0000313" key="3">
    <source>
        <dbReference type="EMBL" id="MBB4799614.1"/>
    </source>
</evidence>
<protein>
    <recommendedName>
        <fullName evidence="5">Toprim domain-containing protein</fullName>
    </recommendedName>
</protein>
<reference evidence="3 4" key="1">
    <citation type="submission" date="2020-08" db="EMBL/GenBank/DDBJ databases">
        <title>Functional genomics of gut bacteria from endangered species of beetles.</title>
        <authorList>
            <person name="Carlos-Shanley C."/>
        </authorList>
    </citation>
    <scope>NUCLEOTIDE SEQUENCE [LARGE SCALE GENOMIC DNA]</scope>
    <source>
        <strain evidence="3 4">S00123</strain>
    </source>
</reference>
<evidence type="ECO:0000259" key="1">
    <source>
        <dbReference type="Pfam" id="PF13362"/>
    </source>
</evidence>
<evidence type="ECO:0000313" key="4">
    <source>
        <dbReference type="Proteomes" id="UP000539957"/>
    </source>
</evidence>
<evidence type="ECO:0008006" key="5">
    <source>
        <dbReference type="Google" id="ProtNLM"/>
    </source>
</evidence>
<feature type="domain" description="DUF7146" evidence="2">
    <location>
        <begin position="95"/>
        <end position="201"/>
    </location>
</feature>
<organism evidence="3 4">
    <name type="scientific">Brevundimonas bullata</name>
    <dbReference type="NCBI Taxonomy" id="13160"/>
    <lineage>
        <taxon>Bacteria</taxon>
        <taxon>Pseudomonadati</taxon>
        <taxon>Pseudomonadota</taxon>
        <taxon>Alphaproteobacteria</taxon>
        <taxon>Caulobacterales</taxon>
        <taxon>Caulobacteraceae</taxon>
        <taxon>Brevundimonas</taxon>
    </lineage>
</organism>
<feature type="domain" description="Toprim" evidence="1">
    <location>
        <begin position="208"/>
        <end position="293"/>
    </location>
</feature>
<keyword evidence="4" id="KW-1185">Reference proteome</keyword>
<evidence type="ECO:0000259" key="2">
    <source>
        <dbReference type="Pfam" id="PF23639"/>
    </source>
</evidence>
<dbReference type="EMBL" id="JACHKY010000006">
    <property type="protein sequence ID" value="MBB4799614.1"/>
    <property type="molecule type" value="Genomic_DNA"/>
</dbReference>
<name>A0A7W7ISA1_9CAUL</name>
<gene>
    <name evidence="3" type="ORF">HNP32_003372</name>
</gene>
<dbReference type="Pfam" id="PF23639">
    <property type="entry name" value="DUF7146"/>
    <property type="match status" value="1"/>
</dbReference>
<accession>A0A7W7ISA1</accession>
<proteinExistence type="predicted"/>
<dbReference type="RefSeq" id="WP_184273181.1">
    <property type="nucleotide sequence ID" value="NZ_CP194770.1"/>
</dbReference>
<sequence>MSLHPIVAALGGELRHGGLGASVPAPGHSAADRSVSLMLDGDRVVIHGFGAADWRSVRDHLLSLGLIDARGRLTGASLRTAEGPVAAIRPAAHVRIAAAQALWSEALPLAKGDLCFRYFRSRGLRLEAPPHDLRRHPATPVSVFRSAGPTCPALIAAIRAPDGVIGAVEIAYLDPDGRPAGRLRLQRKTVGVLPRGSAVRLCAAAPTLLVAEGVATALSAMARFRLPGWALLSAGNLAAWTAPTEVCRVLIAADRGPAGEDAASRLRTRLEAAGLGAAVRLPPPGAGDWNDAAT</sequence>
<comment type="caution">
    <text evidence="3">The sequence shown here is derived from an EMBL/GenBank/DDBJ whole genome shotgun (WGS) entry which is preliminary data.</text>
</comment>